<protein>
    <recommendedName>
        <fullName evidence="4">FAS1 domain-containing protein</fullName>
    </recommendedName>
</protein>
<evidence type="ECO:0000313" key="2">
    <source>
        <dbReference type="EMBL" id="SDB75762.1"/>
    </source>
</evidence>
<feature type="chain" id="PRO_5010303268" description="FAS1 domain-containing protein" evidence="1">
    <location>
        <begin position="22"/>
        <end position="557"/>
    </location>
</feature>
<evidence type="ECO:0008006" key="4">
    <source>
        <dbReference type="Google" id="ProtNLM"/>
    </source>
</evidence>
<keyword evidence="1" id="KW-0732">Signal</keyword>
<dbReference type="PROSITE" id="PS51257">
    <property type="entry name" value="PROKAR_LIPOPROTEIN"/>
    <property type="match status" value="1"/>
</dbReference>
<name>A0A1G6G1E4_BACOV</name>
<dbReference type="AlphaFoldDB" id="A0A1G6G1E4"/>
<organism evidence="2 3">
    <name type="scientific">Bacteroides ovatus</name>
    <dbReference type="NCBI Taxonomy" id="28116"/>
    <lineage>
        <taxon>Bacteria</taxon>
        <taxon>Pseudomonadati</taxon>
        <taxon>Bacteroidota</taxon>
        <taxon>Bacteroidia</taxon>
        <taxon>Bacteroidales</taxon>
        <taxon>Bacteroidaceae</taxon>
        <taxon>Bacteroides</taxon>
    </lineage>
</organism>
<accession>A0A1G6G1E4</accession>
<evidence type="ECO:0000256" key="1">
    <source>
        <dbReference type="SAM" id="SignalP"/>
    </source>
</evidence>
<feature type="signal peptide" evidence="1">
    <location>
        <begin position="1"/>
        <end position="21"/>
    </location>
</feature>
<proteinExistence type="predicted"/>
<dbReference type="Proteomes" id="UP000183670">
    <property type="component" value="Unassembled WGS sequence"/>
</dbReference>
<dbReference type="InterPro" id="IPR036378">
    <property type="entry name" value="FAS1_dom_sf"/>
</dbReference>
<evidence type="ECO:0000313" key="3">
    <source>
        <dbReference type="Proteomes" id="UP000183670"/>
    </source>
</evidence>
<dbReference type="SUPFAM" id="SSF82153">
    <property type="entry name" value="FAS1 domain"/>
    <property type="match status" value="1"/>
</dbReference>
<reference evidence="2 3" key="1">
    <citation type="submission" date="2016-10" db="EMBL/GenBank/DDBJ databases">
        <authorList>
            <person name="de Groot N.N."/>
        </authorList>
    </citation>
    <scope>NUCLEOTIDE SEQUENCE [LARGE SCALE GENOMIC DNA]</scope>
    <source>
        <strain evidence="2 3">NLAE-zl-C500</strain>
    </source>
</reference>
<dbReference type="RefSeq" id="WP_074556765.1">
    <property type="nucleotide sequence ID" value="NZ_FMYE01000004.1"/>
</dbReference>
<gene>
    <name evidence="2" type="ORF">SAMN05192581_10044</name>
</gene>
<dbReference type="EMBL" id="FMYE01000004">
    <property type="protein sequence ID" value="SDB75762.1"/>
    <property type="molecule type" value="Genomic_DNA"/>
</dbReference>
<sequence length="557" mass="62656">MKIKKYILGIALIGWMGSSCSDTWDDHYAQSDSVVNNTEISVVNKSVTDYLAQESSLNAMYQLFNETGMVEQLLAKEQMYTILAVESDITAGDDPTYTAQTYISDASISPSNLEDGQRILMWSGKYLNIKLTSPETRANVGICFNNANVKRVVKLTNGYLYLLDQAIESPRSMYELIENLGSDYSTFRKMVRDRYVLTFDRNASKIVGVDKTGNTIYDSVFSVKAPYFENKGFNIMSENLTATMLIPSNEVIDEALNTARQNLENWGMTRADSIIENWVFQSAFFNHKYSKDDFESNTDLKSIFGMQWRTTVQKVDLDNPISMSNGVAYHVTKMKIPTNVLIYRIKEIFRNYEYLTAEEKEKYFSTTNLSFEKISETDEASCTGWPALGFPTIAYRVLYYTLTDGTNLTYTLDYTPFKGETVGSTYVATPYKIPPGSYNLYMGFRGRKDLGAIDISIIKDGVEIPVGNLSQSTLNNNTSNYHYDRNGGGYPEGIDAAVAAGFKNKSKYDRDGGPVGGTFIIPGEEASEIVIRLKASGSNLYRAALYHWCMKPTEDCY</sequence>